<name>A0A4P8QQW9_9GAMM</name>
<dbReference type="SUPFAM" id="SSF48295">
    <property type="entry name" value="TrpR-like"/>
    <property type="match status" value="1"/>
</dbReference>
<evidence type="ECO:0000313" key="2">
    <source>
        <dbReference type="EMBL" id="QCR09521.1"/>
    </source>
</evidence>
<dbReference type="OrthoDB" id="9803878at2"/>
<keyword evidence="3" id="KW-1185">Reference proteome</keyword>
<protein>
    <recommendedName>
        <fullName evidence="1">Glycosyl hydrolase family 13 catalytic domain-containing protein</fullName>
    </recommendedName>
</protein>
<gene>
    <name evidence="2" type="ORF">EH207_13925</name>
</gene>
<dbReference type="EMBL" id="CP034035">
    <property type="protein sequence ID" value="QCR09521.1"/>
    <property type="molecule type" value="Genomic_DNA"/>
</dbReference>
<feature type="domain" description="Glycosyl hydrolase family 13 catalytic" evidence="1">
    <location>
        <begin position="50"/>
        <end position="126"/>
    </location>
</feature>
<accession>A0A4P8QQW9</accession>
<evidence type="ECO:0000313" key="3">
    <source>
        <dbReference type="Proteomes" id="UP000299580"/>
    </source>
</evidence>
<dbReference type="Pfam" id="PF00128">
    <property type="entry name" value="Alpha-amylase"/>
    <property type="match status" value="1"/>
</dbReference>
<sequence length="128" mass="14994">MLRQQYTPEFKRRAVELLLESGKSIARMAQHIDIKDNIPYNWKNHVQTGLVRSDEFMKNIKTTARQNSRMPYPWDNKVTAGFTTGIPWLKLNPNCQTINLAVQINDPDSIYSYYKKLIKIRHDIPAMT</sequence>
<dbReference type="InterPro" id="IPR006047">
    <property type="entry name" value="GH13_cat_dom"/>
</dbReference>
<dbReference type="RefSeq" id="WP_137714527.1">
    <property type="nucleotide sequence ID" value="NZ_CP034035.1"/>
</dbReference>
<reference evidence="2 3" key="1">
    <citation type="submission" date="2018-11" db="EMBL/GenBank/DDBJ databases">
        <title>Genome sequences of Brenneria nigrifluens and Brenneria rubrifaciens.</title>
        <authorList>
            <person name="Poret-Peterson A.T."/>
            <person name="McClean A.E."/>
            <person name="Kluepfel D.A."/>
        </authorList>
    </citation>
    <scope>NUCLEOTIDE SEQUENCE [LARGE SCALE GENOMIC DNA]</scope>
    <source>
        <strain evidence="2 3">6D370</strain>
    </source>
</reference>
<dbReference type="KEGG" id="brb:EH207_13925"/>
<dbReference type="AlphaFoldDB" id="A0A4P8QQW9"/>
<dbReference type="InterPro" id="IPR017853">
    <property type="entry name" value="GH"/>
</dbReference>
<dbReference type="Gene3D" id="3.20.20.80">
    <property type="entry name" value="Glycosidases"/>
    <property type="match status" value="1"/>
</dbReference>
<dbReference type="Proteomes" id="UP000299580">
    <property type="component" value="Chromosome"/>
</dbReference>
<organism evidence="2 3">
    <name type="scientific">Brenneria rubrifaciens</name>
    <dbReference type="NCBI Taxonomy" id="55213"/>
    <lineage>
        <taxon>Bacteria</taxon>
        <taxon>Pseudomonadati</taxon>
        <taxon>Pseudomonadota</taxon>
        <taxon>Gammaproteobacteria</taxon>
        <taxon>Enterobacterales</taxon>
        <taxon>Pectobacteriaceae</taxon>
        <taxon>Brenneria</taxon>
    </lineage>
</organism>
<dbReference type="GO" id="GO:0005975">
    <property type="term" value="P:carbohydrate metabolic process"/>
    <property type="evidence" value="ECO:0007669"/>
    <property type="project" value="InterPro"/>
</dbReference>
<dbReference type="GO" id="GO:0006313">
    <property type="term" value="P:DNA transposition"/>
    <property type="evidence" value="ECO:0007669"/>
    <property type="project" value="InterPro"/>
</dbReference>
<evidence type="ECO:0000259" key="1">
    <source>
        <dbReference type="Pfam" id="PF00128"/>
    </source>
</evidence>
<dbReference type="SUPFAM" id="SSF51445">
    <property type="entry name" value="(Trans)glycosidases"/>
    <property type="match status" value="1"/>
</dbReference>
<dbReference type="GO" id="GO:0004803">
    <property type="term" value="F:transposase activity"/>
    <property type="evidence" value="ECO:0007669"/>
    <property type="project" value="InterPro"/>
</dbReference>
<dbReference type="InterPro" id="IPR010921">
    <property type="entry name" value="Trp_repressor/repl_initiator"/>
</dbReference>
<proteinExistence type="predicted"/>
<dbReference type="GO" id="GO:0043565">
    <property type="term" value="F:sequence-specific DNA binding"/>
    <property type="evidence" value="ECO:0007669"/>
    <property type="project" value="InterPro"/>
</dbReference>